<dbReference type="PROSITE" id="PS50969">
    <property type="entry name" value="FCP1"/>
    <property type="match status" value="1"/>
</dbReference>
<dbReference type="GO" id="GO:0005744">
    <property type="term" value="C:TIM23 mitochondrial import inner membrane translocase complex"/>
    <property type="evidence" value="ECO:0007669"/>
    <property type="project" value="UniProtKB-UniRule"/>
</dbReference>
<evidence type="ECO:0000313" key="4">
    <source>
        <dbReference type="Proteomes" id="UP000818537"/>
    </source>
</evidence>
<dbReference type="InterPro" id="IPR050365">
    <property type="entry name" value="TIM50"/>
</dbReference>
<accession>A0A8S9FAD7</accession>
<protein>
    <recommendedName>
        <fullName evidence="1">Mitochondrial import inner membrane translocase subunit TIM50</fullName>
    </recommendedName>
</protein>
<comment type="similarity">
    <text evidence="1">Belongs to the TIM50 family.</text>
</comment>
<evidence type="ECO:0000256" key="1">
    <source>
        <dbReference type="RuleBase" id="RU365079"/>
    </source>
</evidence>
<evidence type="ECO:0000259" key="2">
    <source>
        <dbReference type="PROSITE" id="PS50969"/>
    </source>
</evidence>
<proteinExistence type="inferred from homology"/>
<name>A0A8S9FAD7_EUDMI</name>
<keyword evidence="1" id="KW-0813">Transport</keyword>
<reference evidence="3" key="1">
    <citation type="journal article" date="2019" name="Gigascience">
        <title>High-coverage genomes to elucidate the evolution of penguins.</title>
        <authorList>
            <person name="Pan H."/>
            <person name="Cole T.L."/>
            <person name="Bi X."/>
            <person name="Fang M."/>
            <person name="Zhou C."/>
            <person name="Yang Z."/>
            <person name="Ksepka D.T."/>
            <person name="Hart T."/>
            <person name="Bouzat J.L."/>
            <person name="Argilla L.S."/>
            <person name="Bertelsen M.F."/>
            <person name="Boersma P.D."/>
            <person name="Bost C.A."/>
            <person name="Cherel Y."/>
            <person name="Dann P."/>
            <person name="Fiddaman S.R."/>
            <person name="Howard P."/>
            <person name="Labuschagne K."/>
            <person name="Mattern T."/>
            <person name="Miller G."/>
            <person name="Parker P."/>
            <person name="Phillips R.A."/>
            <person name="Quillfeldt P."/>
            <person name="Ryan P.G."/>
            <person name="Taylor H."/>
            <person name="Thompson D.R."/>
            <person name="Young M.J."/>
            <person name="Ellegaard M.R."/>
            <person name="Gilbert M.T.P."/>
            <person name="Sinding M.S."/>
            <person name="Pacheco G."/>
            <person name="Shepherd L.D."/>
            <person name="Tennyson A.J.D."/>
            <person name="Grosser S."/>
            <person name="Kay E."/>
            <person name="Nupen L.J."/>
            <person name="Ellenberg U."/>
            <person name="Houston D.M."/>
            <person name="Reeve A.H."/>
            <person name="Johnson K."/>
            <person name="Masello J.F."/>
            <person name="Stracke T."/>
            <person name="McKinlay B."/>
            <person name="Borboroglu P.G."/>
            <person name="Zhang D.X."/>
            <person name="Zhang G."/>
        </authorList>
    </citation>
    <scope>NUCLEOTIDE SEQUENCE</scope>
    <source>
        <strain evidence="3">10/9/18-1</strain>
    </source>
</reference>
<dbReference type="Gene3D" id="3.40.50.1000">
    <property type="entry name" value="HAD superfamily/HAD-like"/>
    <property type="match status" value="1"/>
</dbReference>
<dbReference type="AlphaFoldDB" id="A0A8S9FAD7"/>
<dbReference type="PANTHER" id="PTHR12210">
    <property type="entry name" value="DULLARD PROTEIN PHOSPHATASE"/>
    <property type="match status" value="1"/>
</dbReference>
<evidence type="ECO:0000313" key="3">
    <source>
        <dbReference type="EMBL" id="KAF1510041.1"/>
    </source>
</evidence>
<keyword evidence="1" id="KW-0809">Transit peptide</keyword>
<dbReference type="SUPFAM" id="SSF56784">
    <property type="entry name" value="HAD-like"/>
    <property type="match status" value="1"/>
</dbReference>
<dbReference type="InterPro" id="IPR004274">
    <property type="entry name" value="FCP1_dom"/>
</dbReference>
<comment type="subunit">
    <text evidence="1">Component of the TIM23 complex.</text>
</comment>
<dbReference type="Pfam" id="PF03031">
    <property type="entry name" value="NIF"/>
    <property type="match status" value="1"/>
</dbReference>
<comment type="caution">
    <text evidence="3">The sequence shown here is derived from an EMBL/GenBank/DDBJ whole genome shotgun (WGS) entry which is preliminary data.</text>
</comment>
<comment type="function">
    <text evidence="1">Essential component of the TIM23 complex, a complex that mediates the translocation of transit peptide-containing proteins across the mitochondrial inner membrane.</text>
</comment>
<keyword evidence="1" id="KW-0653">Protein transport</keyword>
<keyword evidence="1" id="KW-0811">Translocation</keyword>
<comment type="subcellular location">
    <subcellularLocation>
        <location evidence="1">Mitochondrion inner membrane</location>
        <topology evidence="1">Single-pass membrane protein</topology>
    </subcellularLocation>
</comment>
<organism evidence="3 4">
    <name type="scientific">Eudyptula minor novaehollandiae</name>
    <name type="common">Australian little penguin</name>
    <dbReference type="NCBI Taxonomy" id="2052820"/>
    <lineage>
        <taxon>Eukaryota</taxon>
        <taxon>Metazoa</taxon>
        <taxon>Chordata</taxon>
        <taxon>Craniata</taxon>
        <taxon>Vertebrata</taxon>
        <taxon>Euteleostomi</taxon>
        <taxon>Archelosauria</taxon>
        <taxon>Archosauria</taxon>
        <taxon>Dinosauria</taxon>
        <taxon>Saurischia</taxon>
        <taxon>Theropoda</taxon>
        <taxon>Coelurosauria</taxon>
        <taxon>Aves</taxon>
        <taxon>Neognathae</taxon>
        <taxon>Neoaves</taxon>
        <taxon>Aequornithes</taxon>
        <taxon>Sphenisciformes</taxon>
        <taxon>Spheniscidae</taxon>
        <taxon>Eudyptula</taxon>
    </lineage>
</organism>
<sequence length="97" mass="11078">FIFTTAKKDYAEKVLDVLDPKKQLIRHCLSQQDCLCARGCYWKDLTRLGRDLAKTVALDHTIQGFPAQAANWIPVPRWGGDPRDEELLRLTLLLGQL</sequence>
<dbReference type="InterPro" id="IPR023214">
    <property type="entry name" value="HAD_sf"/>
</dbReference>
<dbReference type="GO" id="GO:0015031">
    <property type="term" value="P:protein transport"/>
    <property type="evidence" value="ECO:0007669"/>
    <property type="project" value="UniProtKB-KW"/>
</dbReference>
<keyword evidence="1" id="KW-0496">Mitochondrion</keyword>
<dbReference type="InterPro" id="IPR036412">
    <property type="entry name" value="HAD-like_sf"/>
</dbReference>
<feature type="non-terminal residue" evidence="3">
    <location>
        <position position="1"/>
    </location>
</feature>
<feature type="non-terminal residue" evidence="3">
    <location>
        <position position="97"/>
    </location>
</feature>
<gene>
    <name evidence="3" type="primary">CTDSPL2_2</name>
    <name evidence="3" type="ORF">FQV18_0016583</name>
</gene>
<dbReference type="EMBL" id="VULB01000427">
    <property type="protein sequence ID" value="KAF1510041.1"/>
    <property type="molecule type" value="Genomic_DNA"/>
</dbReference>
<dbReference type="Proteomes" id="UP000818537">
    <property type="component" value="Unassembled WGS sequence"/>
</dbReference>
<dbReference type="SMART" id="SM00577">
    <property type="entry name" value="CPDc"/>
    <property type="match status" value="1"/>
</dbReference>
<feature type="domain" description="FCP1 homology" evidence="2">
    <location>
        <begin position="1"/>
        <end position="97"/>
    </location>
</feature>